<evidence type="ECO:0000313" key="1">
    <source>
        <dbReference type="EMBL" id="KAA8675517.1"/>
    </source>
</evidence>
<dbReference type="RefSeq" id="WP_081231390.1">
    <property type="nucleotide sequence ID" value="NZ_AP025494.1"/>
</dbReference>
<organism evidence="1 2">
    <name type="scientific">Vibrio gigantis</name>
    <dbReference type="NCBI Taxonomy" id="296199"/>
    <lineage>
        <taxon>Bacteria</taxon>
        <taxon>Pseudomonadati</taxon>
        <taxon>Pseudomonadota</taxon>
        <taxon>Gammaproteobacteria</taxon>
        <taxon>Vibrionales</taxon>
        <taxon>Vibrionaceae</taxon>
        <taxon>Vibrio</taxon>
    </lineage>
</organism>
<dbReference type="Proteomes" id="UP000322521">
    <property type="component" value="Unassembled WGS sequence"/>
</dbReference>
<accession>A0A5M9NWN4</accession>
<proteinExistence type="predicted"/>
<keyword evidence="2" id="KW-1185">Reference proteome</keyword>
<evidence type="ECO:0000313" key="2">
    <source>
        <dbReference type="Proteomes" id="UP000322521"/>
    </source>
</evidence>
<dbReference type="OrthoDB" id="5905958at2"/>
<comment type="caution">
    <text evidence="1">The sequence shown here is derived from an EMBL/GenBank/DDBJ whole genome shotgun (WGS) entry which is preliminary data.</text>
</comment>
<gene>
    <name evidence="1" type="ORF">F4W18_12895</name>
</gene>
<sequence length="215" mass="24557">MTFKCFIFFDGGVLIDKFDVELLGWDGSLESCLGMFSGLYGYHIDPSTHKKPNECIKYEEFLKSSNVLNQWQESMASNGDTPIFKLFQRNYRGFNVDDFINLDMEIQEKGLSLAKGQILFRGVCSENENDDWTKPVSTTLSPYIAIYHALKNGYTKPIKICVIEVPVDTNVKAIIGPFGDNVDFGQEYEVLVNFKHRPKVHEEITRGNVTFQSLR</sequence>
<reference evidence="1 2" key="1">
    <citation type="submission" date="2019-09" db="EMBL/GenBank/DDBJ databases">
        <title>Draft genome sequence of various Type strains from the CCUG.</title>
        <authorList>
            <person name="Pineiro-Iglesias B."/>
            <person name="Tunovic T."/>
            <person name="Unosson C."/>
            <person name="Inganas E."/>
            <person name="Ohlen M."/>
            <person name="Cardew S."/>
            <person name="Jensie-Markopoulos S."/>
            <person name="Salva-Serra F."/>
            <person name="Jaen-Luchoro D."/>
            <person name="Karlsson R."/>
            <person name="Svensson-Stadler L."/>
            <person name="Chun J."/>
            <person name="Moore E."/>
        </authorList>
    </citation>
    <scope>NUCLEOTIDE SEQUENCE [LARGE SCALE GENOMIC DNA]</scope>
    <source>
        <strain evidence="1 2">CCUG 56969T</strain>
    </source>
</reference>
<protein>
    <submittedName>
        <fullName evidence="1">Uncharacterized protein</fullName>
    </submittedName>
</protein>
<dbReference type="AlphaFoldDB" id="A0A5M9NWN4"/>
<name>A0A5M9NWN4_9VIBR</name>
<dbReference type="EMBL" id="VXJS01000007">
    <property type="protein sequence ID" value="KAA8675517.1"/>
    <property type="molecule type" value="Genomic_DNA"/>
</dbReference>